<dbReference type="EMBL" id="CAADRA010000400">
    <property type="protein sequence ID" value="VFT80024.1"/>
    <property type="molecule type" value="Genomic_DNA"/>
</dbReference>
<keyword evidence="3" id="KW-0732">Signal</keyword>
<sequence>MRGLWCLVLPALAGAANPLYLNITWYNCSLYTTANETVVLKKVNPDAECADVSLPLCHTDICNSTQTISIFIKRLVPDSDTYVGSIAAPPRAMWMLQGGPGHPSSDLERSMKDVFDAANGTMTIYTMDHRGTGRSTLLDCKKTIPSAQDLATCFATIKSTYGDHAPVAFSVTSAAMDLKLLVDAVQTTADVYVYGVSYGTYLVERLMHLSPNASHVKGYILDSLQSERFTDTVAPFFSNWDRDVAGIGTSAPRRVSSCLVLSRLTRELVDRFFAVCNRDAFCAAKIGPDARQTLVRAFEALDANTSACSAVLRAAATKGGYATPSGVVRQLLYNWFGLRTTRVLIPAYIYRLQRCSRDDVAWLQRLSVPPALTDPEEGDDARGPYMGKSSGISSLVYDNIVFNELWQAPSPSVETLYHDSVQALFSAGNLPWAKNKLMKYCAFTQNVDASVCAGRPRLNASFMYAKDLRYWNKTAAIPTGASVLMLSGGLDQATPPQYAAEENATMVGRNKLLLTFPHTNHGILQNTPLESDASESCGVAIIASFVVANGDLTRVNTSCIPYVETLNFSDWDADLVVQLFDSASPYEMIRATPLQVSTTSTSIKARFDQYGWLVVLSSLLGIAGVAMMGMARRIRHLERHANEGAAVEATSEKPHVEEEETQDNLPVEDDATVIV</sequence>
<feature type="signal peptide" evidence="3">
    <location>
        <begin position="1"/>
        <end position="15"/>
    </location>
</feature>
<dbReference type="AlphaFoldDB" id="A0A485KDM9"/>
<dbReference type="EMBL" id="VJMH01000400">
    <property type="protein sequence ID" value="KAF0716467.1"/>
    <property type="molecule type" value="Genomic_DNA"/>
</dbReference>
<evidence type="ECO:0000256" key="2">
    <source>
        <dbReference type="SAM" id="Phobius"/>
    </source>
</evidence>
<keyword evidence="6" id="KW-1185">Reference proteome</keyword>
<feature type="chain" id="PRO_5036116000" evidence="3">
    <location>
        <begin position="16"/>
        <end position="675"/>
    </location>
</feature>
<reference evidence="4" key="2">
    <citation type="submission" date="2019-06" db="EMBL/GenBank/DDBJ databases">
        <title>Genomics analysis of Aphanomyces spp. identifies a new class of oomycete effector associated with host adaptation.</title>
        <authorList>
            <person name="Gaulin E."/>
        </authorList>
    </citation>
    <scope>NUCLEOTIDE SEQUENCE</scope>
    <source>
        <strain evidence="4">CBS 578.67</strain>
    </source>
</reference>
<feature type="transmembrane region" description="Helical" evidence="2">
    <location>
        <begin position="610"/>
        <end position="631"/>
    </location>
</feature>
<protein>
    <submittedName>
        <fullName evidence="5">Aste57867_2836 protein</fullName>
    </submittedName>
</protein>
<dbReference type="SUPFAM" id="SSF53474">
    <property type="entry name" value="alpha/beta-Hydrolases"/>
    <property type="match status" value="1"/>
</dbReference>
<evidence type="ECO:0000313" key="4">
    <source>
        <dbReference type="EMBL" id="KAF0716467.1"/>
    </source>
</evidence>
<proteinExistence type="predicted"/>
<evidence type="ECO:0000313" key="6">
    <source>
        <dbReference type="Proteomes" id="UP000332933"/>
    </source>
</evidence>
<keyword evidence="2" id="KW-0472">Membrane</keyword>
<feature type="compositionally biased region" description="Acidic residues" evidence="1">
    <location>
        <begin position="657"/>
        <end position="669"/>
    </location>
</feature>
<gene>
    <name evidence="5" type="primary">Aste57867_2836</name>
    <name evidence="4" type="ORF">As57867_002828</name>
    <name evidence="5" type="ORF">ASTE57867_2836</name>
</gene>
<dbReference type="InterPro" id="IPR029058">
    <property type="entry name" value="AB_hydrolase_fold"/>
</dbReference>
<evidence type="ECO:0000256" key="3">
    <source>
        <dbReference type="SAM" id="SignalP"/>
    </source>
</evidence>
<dbReference type="Gene3D" id="3.40.50.1820">
    <property type="entry name" value="alpha/beta hydrolase"/>
    <property type="match status" value="1"/>
</dbReference>
<dbReference type="Proteomes" id="UP000332933">
    <property type="component" value="Unassembled WGS sequence"/>
</dbReference>
<dbReference type="OrthoDB" id="66856at2759"/>
<name>A0A485KDM9_9STRA</name>
<reference evidence="5 6" key="1">
    <citation type="submission" date="2019-03" db="EMBL/GenBank/DDBJ databases">
        <authorList>
            <person name="Gaulin E."/>
            <person name="Dumas B."/>
        </authorList>
    </citation>
    <scope>NUCLEOTIDE SEQUENCE [LARGE SCALE GENOMIC DNA]</scope>
    <source>
        <strain evidence="5">CBS 568.67</strain>
    </source>
</reference>
<feature type="region of interest" description="Disordered" evidence="1">
    <location>
        <begin position="643"/>
        <end position="669"/>
    </location>
</feature>
<evidence type="ECO:0000313" key="5">
    <source>
        <dbReference type="EMBL" id="VFT80024.1"/>
    </source>
</evidence>
<evidence type="ECO:0000256" key="1">
    <source>
        <dbReference type="SAM" id="MobiDB-lite"/>
    </source>
</evidence>
<accession>A0A485KDM9</accession>
<keyword evidence="2" id="KW-0812">Transmembrane</keyword>
<keyword evidence="2" id="KW-1133">Transmembrane helix</keyword>
<organism evidence="5 6">
    <name type="scientific">Aphanomyces stellatus</name>
    <dbReference type="NCBI Taxonomy" id="120398"/>
    <lineage>
        <taxon>Eukaryota</taxon>
        <taxon>Sar</taxon>
        <taxon>Stramenopiles</taxon>
        <taxon>Oomycota</taxon>
        <taxon>Saprolegniomycetes</taxon>
        <taxon>Saprolegniales</taxon>
        <taxon>Verrucalvaceae</taxon>
        <taxon>Aphanomyces</taxon>
    </lineage>
</organism>